<organism evidence="3 4">
    <name type="scientific">Zophobas morio</name>
    <dbReference type="NCBI Taxonomy" id="2755281"/>
    <lineage>
        <taxon>Eukaryota</taxon>
        <taxon>Metazoa</taxon>
        <taxon>Ecdysozoa</taxon>
        <taxon>Arthropoda</taxon>
        <taxon>Hexapoda</taxon>
        <taxon>Insecta</taxon>
        <taxon>Pterygota</taxon>
        <taxon>Neoptera</taxon>
        <taxon>Endopterygota</taxon>
        <taxon>Coleoptera</taxon>
        <taxon>Polyphaga</taxon>
        <taxon>Cucujiformia</taxon>
        <taxon>Tenebrionidae</taxon>
        <taxon>Zophobas</taxon>
    </lineage>
</organism>
<protein>
    <submittedName>
        <fullName evidence="3">Uncharacterized protein</fullName>
    </submittedName>
</protein>
<evidence type="ECO:0000313" key="4">
    <source>
        <dbReference type="Proteomes" id="UP001168821"/>
    </source>
</evidence>
<reference evidence="3" key="1">
    <citation type="journal article" date="2023" name="G3 (Bethesda)">
        <title>Whole genome assemblies of Zophobas morio and Tenebrio molitor.</title>
        <authorList>
            <person name="Kaur S."/>
            <person name="Stinson S.A."/>
            <person name="diCenzo G.C."/>
        </authorList>
    </citation>
    <scope>NUCLEOTIDE SEQUENCE</scope>
    <source>
        <strain evidence="3">QUZm001</strain>
    </source>
</reference>
<evidence type="ECO:0000313" key="3">
    <source>
        <dbReference type="EMBL" id="KAJ3661634.1"/>
    </source>
</evidence>
<feature type="coiled-coil region" evidence="1">
    <location>
        <begin position="32"/>
        <end position="59"/>
    </location>
</feature>
<accession>A0AA38IYR2</accession>
<evidence type="ECO:0000256" key="1">
    <source>
        <dbReference type="SAM" id="Coils"/>
    </source>
</evidence>
<feature type="region of interest" description="Disordered" evidence="2">
    <location>
        <begin position="1"/>
        <end position="25"/>
    </location>
</feature>
<dbReference type="AlphaFoldDB" id="A0AA38IYR2"/>
<name>A0AA38IYR2_9CUCU</name>
<dbReference type="Proteomes" id="UP001168821">
    <property type="component" value="Unassembled WGS sequence"/>
</dbReference>
<proteinExistence type="predicted"/>
<keyword evidence="1" id="KW-0175">Coiled coil</keyword>
<gene>
    <name evidence="3" type="ORF">Zmor_006022</name>
</gene>
<evidence type="ECO:0000256" key="2">
    <source>
        <dbReference type="SAM" id="MobiDB-lite"/>
    </source>
</evidence>
<comment type="caution">
    <text evidence="3">The sequence shown here is derived from an EMBL/GenBank/DDBJ whole genome shotgun (WGS) entry which is preliminary data.</text>
</comment>
<sequence>MVCYKHNSTDQQVDDSVPPTDGKGAESHQLIIYKLQTENEALKIELSSLKEELGHMKMRLNQQVEGEHSDKTDTIDNTKSVIDDLKKELLDNFNKFRNEIKKL</sequence>
<keyword evidence="4" id="KW-1185">Reference proteome</keyword>
<dbReference type="EMBL" id="JALNTZ010000002">
    <property type="protein sequence ID" value="KAJ3661634.1"/>
    <property type="molecule type" value="Genomic_DNA"/>
</dbReference>